<dbReference type="PANTHER" id="PTHR44846">
    <property type="entry name" value="MANNOSYL-D-GLYCERATE TRANSPORT/METABOLISM SYSTEM REPRESSOR MNGR-RELATED"/>
    <property type="match status" value="1"/>
</dbReference>
<dbReference type="PANTHER" id="PTHR44846:SF17">
    <property type="entry name" value="GNTR-FAMILY TRANSCRIPTIONAL REGULATOR"/>
    <property type="match status" value="1"/>
</dbReference>
<reference evidence="7 8" key="1">
    <citation type="submission" date="2020-06" db="EMBL/GenBank/DDBJ databases">
        <title>Genome mining for natural products.</title>
        <authorList>
            <person name="Zhang B."/>
            <person name="Shi J."/>
            <person name="Ge H."/>
        </authorList>
    </citation>
    <scope>NUCLEOTIDE SEQUENCE [LARGE SCALE GENOMIC DNA]</scope>
    <source>
        <strain evidence="7 8">NA00687</strain>
    </source>
</reference>
<evidence type="ECO:0000256" key="1">
    <source>
        <dbReference type="ARBA" id="ARBA00023015"/>
    </source>
</evidence>
<dbReference type="PRINTS" id="PR00035">
    <property type="entry name" value="HTHGNTR"/>
</dbReference>
<dbReference type="Proteomes" id="UP000509303">
    <property type="component" value="Chromosome"/>
</dbReference>
<dbReference type="SUPFAM" id="SSF46785">
    <property type="entry name" value="Winged helix' DNA-binding domain"/>
    <property type="match status" value="1"/>
</dbReference>
<dbReference type="AlphaFoldDB" id="A0A7H8N9N6"/>
<protein>
    <submittedName>
        <fullName evidence="7">GntR family transcriptional regulator</fullName>
    </submittedName>
</protein>
<feature type="coiled-coil region" evidence="4">
    <location>
        <begin position="114"/>
        <end position="148"/>
    </location>
</feature>
<dbReference type="InterPro" id="IPR036390">
    <property type="entry name" value="WH_DNA-bd_sf"/>
</dbReference>
<evidence type="ECO:0000256" key="4">
    <source>
        <dbReference type="SAM" id="Coils"/>
    </source>
</evidence>
<feature type="region of interest" description="Disordered" evidence="5">
    <location>
        <begin position="89"/>
        <end position="114"/>
    </location>
</feature>
<keyword evidence="1" id="KW-0805">Transcription regulation</keyword>
<dbReference type="SMART" id="SM00345">
    <property type="entry name" value="HTH_GNTR"/>
    <property type="match status" value="1"/>
</dbReference>
<dbReference type="Gene3D" id="1.10.10.10">
    <property type="entry name" value="Winged helix-like DNA-binding domain superfamily/Winged helix DNA-binding domain"/>
    <property type="match status" value="1"/>
</dbReference>
<feature type="compositionally biased region" description="Basic and acidic residues" evidence="5">
    <location>
        <begin position="89"/>
        <end position="99"/>
    </location>
</feature>
<dbReference type="RefSeq" id="WP_176162777.1">
    <property type="nucleotide sequence ID" value="NZ_CP054929.1"/>
</dbReference>
<name>A0A7H8N9N6_9ACTN</name>
<organism evidence="7 8">
    <name type="scientific">Streptomyces buecherae</name>
    <dbReference type="NCBI Taxonomy" id="2763006"/>
    <lineage>
        <taxon>Bacteria</taxon>
        <taxon>Bacillati</taxon>
        <taxon>Actinomycetota</taxon>
        <taxon>Actinomycetes</taxon>
        <taxon>Kitasatosporales</taxon>
        <taxon>Streptomycetaceae</taxon>
        <taxon>Streptomyces</taxon>
    </lineage>
</organism>
<accession>A0A7H8N9N6</accession>
<sequence>MTPPTHDSRPPYRQAADAIREEIRAGKLKPGQQLPSHRELQERFGVASMTARSALRVLRDEGLIYTVQGRGSYVADAVALHDERLTRPEAKTFQLRDEAPESGEGAAPDDAETANSLTETLLAVRDQLRELNAEVQTLKQEVAELKAQQGPRRARP</sequence>
<keyword evidence="8" id="KW-1185">Reference proteome</keyword>
<dbReference type="EMBL" id="CP054929">
    <property type="protein sequence ID" value="QKW51052.1"/>
    <property type="molecule type" value="Genomic_DNA"/>
</dbReference>
<feature type="domain" description="HTH gntR-type" evidence="6">
    <location>
        <begin position="9"/>
        <end position="77"/>
    </location>
</feature>
<dbReference type="InterPro" id="IPR050679">
    <property type="entry name" value="Bact_HTH_transcr_reg"/>
</dbReference>
<dbReference type="GO" id="GO:0045892">
    <property type="term" value="P:negative regulation of DNA-templated transcription"/>
    <property type="evidence" value="ECO:0007669"/>
    <property type="project" value="TreeGrafter"/>
</dbReference>
<dbReference type="Pfam" id="PF00392">
    <property type="entry name" value="GntR"/>
    <property type="match status" value="1"/>
</dbReference>
<dbReference type="CDD" id="cd07377">
    <property type="entry name" value="WHTH_GntR"/>
    <property type="match status" value="1"/>
</dbReference>
<dbReference type="PROSITE" id="PS50949">
    <property type="entry name" value="HTH_GNTR"/>
    <property type="match status" value="1"/>
</dbReference>
<keyword evidence="2" id="KW-0238">DNA-binding</keyword>
<evidence type="ECO:0000256" key="2">
    <source>
        <dbReference type="ARBA" id="ARBA00023125"/>
    </source>
</evidence>
<evidence type="ECO:0000259" key="6">
    <source>
        <dbReference type="PROSITE" id="PS50949"/>
    </source>
</evidence>
<dbReference type="InterPro" id="IPR036388">
    <property type="entry name" value="WH-like_DNA-bd_sf"/>
</dbReference>
<keyword evidence="3" id="KW-0804">Transcription</keyword>
<dbReference type="GO" id="GO:0003700">
    <property type="term" value="F:DNA-binding transcription factor activity"/>
    <property type="evidence" value="ECO:0007669"/>
    <property type="project" value="InterPro"/>
</dbReference>
<evidence type="ECO:0000256" key="5">
    <source>
        <dbReference type="SAM" id="MobiDB-lite"/>
    </source>
</evidence>
<keyword evidence="4" id="KW-0175">Coiled coil</keyword>
<dbReference type="GO" id="GO:0003677">
    <property type="term" value="F:DNA binding"/>
    <property type="evidence" value="ECO:0007669"/>
    <property type="project" value="UniProtKB-KW"/>
</dbReference>
<gene>
    <name evidence="7" type="ORF">HUT08_17630</name>
</gene>
<proteinExistence type="predicted"/>
<dbReference type="InterPro" id="IPR000524">
    <property type="entry name" value="Tscrpt_reg_HTH_GntR"/>
</dbReference>
<evidence type="ECO:0000313" key="7">
    <source>
        <dbReference type="EMBL" id="QKW51052.1"/>
    </source>
</evidence>
<evidence type="ECO:0000256" key="3">
    <source>
        <dbReference type="ARBA" id="ARBA00023163"/>
    </source>
</evidence>
<evidence type="ECO:0000313" key="8">
    <source>
        <dbReference type="Proteomes" id="UP000509303"/>
    </source>
</evidence>